<dbReference type="EMBL" id="JAWDJX010000131">
    <property type="protein sequence ID" value="KAK3045952.1"/>
    <property type="molecule type" value="Genomic_DNA"/>
</dbReference>
<evidence type="ECO:0000256" key="1">
    <source>
        <dbReference type="ARBA" id="ARBA00004141"/>
    </source>
</evidence>
<keyword evidence="4 5" id="KW-0472">Membrane</keyword>
<dbReference type="SMART" id="SM01417">
    <property type="entry name" value="Solute_trans_a"/>
    <property type="match status" value="1"/>
</dbReference>
<feature type="transmembrane region" description="Helical" evidence="5">
    <location>
        <begin position="194"/>
        <end position="214"/>
    </location>
</feature>
<evidence type="ECO:0000256" key="3">
    <source>
        <dbReference type="ARBA" id="ARBA00022989"/>
    </source>
</evidence>
<evidence type="ECO:0000313" key="6">
    <source>
        <dbReference type="EMBL" id="KAK3045952.1"/>
    </source>
</evidence>
<comment type="caution">
    <text evidence="6">The sequence shown here is derived from an EMBL/GenBank/DDBJ whole genome shotgun (WGS) entry which is preliminary data.</text>
</comment>
<accession>A0AAJ0D4M1</accession>
<dbReference type="AlphaFoldDB" id="A0AAJ0D4M1"/>
<evidence type="ECO:0000313" key="7">
    <source>
        <dbReference type="Proteomes" id="UP001271007"/>
    </source>
</evidence>
<proteinExistence type="predicted"/>
<keyword evidence="2 5" id="KW-0812">Transmembrane</keyword>
<evidence type="ECO:0000256" key="4">
    <source>
        <dbReference type="ARBA" id="ARBA00023136"/>
    </source>
</evidence>
<evidence type="ECO:0000256" key="5">
    <source>
        <dbReference type="SAM" id="Phobius"/>
    </source>
</evidence>
<feature type="transmembrane region" description="Helical" evidence="5">
    <location>
        <begin position="98"/>
        <end position="117"/>
    </location>
</feature>
<name>A0AAJ0D4M1_9PEZI</name>
<feature type="transmembrane region" description="Helical" evidence="5">
    <location>
        <begin position="159"/>
        <end position="182"/>
    </location>
</feature>
<reference evidence="6" key="1">
    <citation type="submission" date="2023-04" db="EMBL/GenBank/DDBJ databases">
        <title>Black Yeasts Isolated from many extreme environments.</title>
        <authorList>
            <person name="Coleine C."/>
            <person name="Stajich J.E."/>
            <person name="Selbmann L."/>
        </authorList>
    </citation>
    <scope>NUCLEOTIDE SEQUENCE</scope>
    <source>
        <strain evidence="6">CCFEE 5312</strain>
    </source>
</reference>
<feature type="transmembrane region" description="Helical" evidence="5">
    <location>
        <begin position="276"/>
        <end position="297"/>
    </location>
</feature>
<feature type="transmembrane region" description="Helical" evidence="5">
    <location>
        <begin position="235"/>
        <end position="256"/>
    </location>
</feature>
<protein>
    <submittedName>
        <fullName evidence="6">Uncharacterized protein</fullName>
    </submittedName>
</protein>
<sequence>MADNPRLTPGYPNRTEVIEFCEHCIAESFSHVLKYHSHHLWRLLRRHLAHRSLSPGWPLPSLGCSLEQKQYARIILLLQAFSVCAVLSIAFYQADGYTAHWGVWYEGFAICALFLLYGEVAETSGKTGIEITPNTHGLSSGSEDNSNSRPLRAWNERRAIVVLQIMVTRPFTVVAIEVIYGITGPLSPQRAKAVETITFIQLASTIVASLGCFFTERRFKANIGMSQQRAFAKLAVFKIIVILEAVQGTAFSFLAGNGTFLPSPPHYISWNDFAKGLPFLSNSCFVLLVSSGCMASNNTVRLVHSKRASEPLYCKHSQLISLRRLWPPSGTENLTLT</sequence>
<keyword evidence="3 5" id="KW-1133">Transmembrane helix</keyword>
<gene>
    <name evidence="6" type="ORF">LTR09_012529</name>
</gene>
<dbReference type="InterPro" id="IPR005178">
    <property type="entry name" value="Ostalpha/TMEM184C"/>
</dbReference>
<evidence type="ECO:0000256" key="2">
    <source>
        <dbReference type="ARBA" id="ARBA00022692"/>
    </source>
</evidence>
<keyword evidence="7" id="KW-1185">Reference proteome</keyword>
<dbReference type="Proteomes" id="UP001271007">
    <property type="component" value="Unassembled WGS sequence"/>
</dbReference>
<organism evidence="6 7">
    <name type="scientific">Extremus antarcticus</name>
    <dbReference type="NCBI Taxonomy" id="702011"/>
    <lineage>
        <taxon>Eukaryota</taxon>
        <taxon>Fungi</taxon>
        <taxon>Dikarya</taxon>
        <taxon>Ascomycota</taxon>
        <taxon>Pezizomycotina</taxon>
        <taxon>Dothideomycetes</taxon>
        <taxon>Dothideomycetidae</taxon>
        <taxon>Mycosphaerellales</taxon>
        <taxon>Extremaceae</taxon>
        <taxon>Extremus</taxon>
    </lineage>
</organism>
<dbReference type="GO" id="GO:0016020">
    <property type="term" value="C:membrane"/>
    <property type="evidence" value="ECO:0007669"/>
    <property type="project" value="UniProtKB-SubCell"/>
</dbReference>
<dbReference type="Pfam" id="PF03619">
    <property type="entry name" value="Solute_trans_a"/>
    <property type="match status" value="1"/>
</dbReference>
<feature type="transmembrane region" description="Helical" evidence="5">
    <location>
        <begin position="74"/>
        <end position="92"/>
    </location>
</feature>
<comment type="subcellular location">
    <subcellularLocation>
        <location evidence="1">Membrane</location>
        <topology evidence="1">Multi-pass membrane protein</topology>
    </subcellularLocation>
</comment>